<evidence type="ECO:0000259" key="3">
    <source>
        <dbReference type="Pfam" id="PF19418"/>
    </source>
</evidence>
<evidence type="ECO:0008006" key="6">
    <source>
        <dbReference type="Google" id="ProtNLM"/>
    </source>
</evidence>
<evidence type="ECO:0000259" key="2">
    <source>
        <dbReference type="Pfam" id="PF12257"/>
    </source>
</evidence>
<dbReference type="Pfam" id="PF12257">
    <property type="entry name" value="IML1"/>
    <property type="match status" value="1"/>
</dbReference>
<dbReference type="PANTHER" id="PTHR13179">
    <property type="entry name" value="DEP DOMAIN CONTAINING PROTEIN 5"/>
    <property type="match status" value="1"/>
</dbReference>
<protein>
    <recommendedName>
        <fullName evidence="6">DEP domain-containing protein</fullName>
    </recommendedName>
</protein>
<feature type="compositionally biased region" description="Basic and acidic residues" evidence="1">
    <location>
        <begin position="1576"/>
        <end position="1592"/>
    </location>
</feature>
<dbReference type="InterPro" id="IPR027244">
    <property type="entry name" value="IML1"/>
</dbReference>
<dbReference type="Proteomes" id="UP001530377">
    <property type="component" value="Unassembled WGS sequence"/>
</dbReference>
<evidence type="ECO:0000256" key="1">
    <source>
        <dbReference type="SAM" id="MobiDB-lite"/>
    </source>
</evidence>
<feature type="domain" description="Vacuolar membrane-associated protein Iml1 N-terminal" evidence="2">
    <location>
        <begin position="823"/>
        <end position="1110"/>
    </location>
</feature>
<evidence type="ECO:0000313" key="5">
    <source>
        <dbReference type="Proteomes" id="UP001530377"/>
    </source>
</evidence>
<organism evidence="4 5">
    <name type="scientific">Cyclostephanos tholiformis</name>
    <dbReference type="NCBI Taxonomy" id="382380"/>
    <lineage>
        <taxon>Eukaryota</taxon>
        <taxon>Sar</taxon>
        <taxon>Stramenopiles</taxon>
        <taxon>Ochrophyta</taxon>
        <taxon>Bacillariophyta</taxon>
        <taxon>Coscinodiscophyceae</taxon>
        <taxon>Thalassiosirophycidae</taxon>
        <taxon>Stephanodiscales</taxon>
        <taxon>Stephanodiscaceae</taxon>
        <taxon>Cyclostephanos</taxon>
    </lineage>
</organism>
<reference evidence="4 5" key="1">
    <citation type="submission" date="2024-10" db="EMBL/GenBank/DDBJ databases">
        <title>Updated reference genomes for cyclostephanoid diatoms.</title>
        <authorList>
            <person name="Roberts W.R."/>
            <person name="Alverson A.J."/>
        </authorList>
    </citation>
    <scope>NUCLEOTIDE SEQUENCE [LARGE SCALE GENOMIC DNA]</scope>
    <source>
        <strain evidence="4 5">AJA228-03</strain>
    </source>
</reference>
<dbReference type="InterPro" id="IPR048255">
    <property type="entry name" value="IML1_N"/>
</dbReference>
<feature type="region of interest" description="Disordered" evidence="1">
    <location>
        <begin position="649"/>
        <end position="691"/>
    </location>
</feature>
<feature type="region of interest" description="Disordered" evidence="1">
    <location>
        <begin position="292"/>
        <end position="312"/>
    </location>
</feature>
<dbReference type="Pfam" id="PF19418">
    <property type="entry name" value="DEPDC5_CTD"/>
    <property type="match status" value="1"/>
</dbReference>
<evidence type="ECO:0000313" key="4">
    <source>
        <dbReference type="EMBL" id="KAL3823716.1"/>
    </source>
</evidence>
<dbReference type="PANTHER" id="PTHR13179:SF8">
    <property type="entry name" value="GATOR COMPLEX PROTEIN DEPDC5"/>
    <property type="match status" value="1"/>
</dbReference>
<dbReference type="EMBL" id="JALLPB020000031">
    <property type="protein sequence ID" value="KAL3823716.1"/>
    <property type="molecule type" value="Genomic_DNA"/>
</dbReference>
<comment type="caution">
    <text evidence="4">The sequence shown here is derived from an EMBL/GenBank/DDBJ whole genome shotgun (WGS) entry which is preliminary data.</text>
</comment>
<accession>A0ABD3SGK7</accession>
<feature type="region of interest" description="Disordered" evidence="1">
    <location>
        <begin position="459"/>
        <end position="487"/>
    </location>
</feature>
<name>A0ABD3SGK7_9STRA</name>
<sequence length="2126" mass="236880">MAVLQLLNPITTAAASTTKDGSIAIPAAASAASSNDKTISSGTTTALHNVDFSTTPVTSNRGFLLPQDVATTANNGGGGYHAQKIFPVNNHHWGNSGNGNIGGGGGSFPRFHQHHQQQSQLLVGGGATSLAYKSDNEWQKKQVSLSTSFSATDSITIRGRRGSQVVNTYISNRGGRVMPGSGLGGGNIGAPPRYPLSPINSQQQLLLSGRPPLPIQNSHYEQYQHPHGSGEDFYATSTAIESPSFMTASHAPPVEVALTTDLVTLSVHDELTFDGVELALNPDLFGNHDGTSVGTASSKVSLGGTKEDGGMKENDLQNQRLLRPGDLVEIRVWCVRPGISASKSGSSVLKPKIKSGNVRPTSLRSSLHSRDISAATVTSIITVSPSYGGESPGSKSITDSDNQLVGEHLILGDHLLEASTTTKEQSIPAVFTSSNLSSVFSGAASSLFRKLTALPSTENSSVMSHSRDGSVATNNSATTAVGMHSRDSSVVPAKASLMNPVIVRSTSQEELTAELSPRPHPLLTNIDSKHCISFDPKAQVLPIQRDHTSIAARSIRPHSPIYRLPSLSSGIPSLSLHPSPTQNLIYATPVSSPPKYPTPYHESNILTHSTDSLTSLEHTKSPRSNSLIKNISLNEASLPTTILTPEIGGATIPQRRASADPSSTSVLSDNGEAESSHTRHESLSRVDSSNMYGMTPSHRRYHSNLGTIPATTSDIKSSFPQSVPLASTDQNVNATTAENIDSGVKGNINNMLLSSHYIRVSFVMSVSEGSLMSIKSGARTQVSMLRQVADLYNITAYDTVTITQISPNMAPFVHQAIAADYLTITFKDQFVSRGDMYSFQKSFLNTWVYEGKRLSFNNIRTVAKVIRHGDNRVRSALISEDTKLTFRSRSARIIWLVQMSSEMWDFASHYEGVGSQISHEASCKIYFDKFVDFVHRLFNKWKKLQVSHNLTVVFFSRTYIRYHNKERDGKAVHVDTDGRMFVDHYKIVLENEMNAGNNLIHKMKQEFIKYPKEVKWNLNRGDERTPSTASQGNVLEAINMTLNLLHLHYIDRDVRRTGNSIVVITPGNGVFEIEKNLAGITKQRMMDNGIGSDVLSLGLPPLHVAPFFLFKEKGSSSAEEIQGFDDWKTYFEVPHWMNLSFVDYDNEEEPKRYKESTNEDADDANQIEEGNKAVAQLWNASNGFLKREIHDSFYAPTIQTTQINPARQHYKHLITDRGIEDILQACRPRFRGEYGLGLPESLINLIHKSTPGRSFDTKRQHLQKASLDQDPLGNMISLTTRYLESGGLDFDDFEYKRGNEQHTTFIERRSKQSIHATNGSHVFDKPLSHSLEISFLQSTTSLDGDEHSISSGGGDSQPSKHMKVIQNLMADHDKNIFSVAPKDRAKSRDKSHSFVEESFRNTANKPFCSDGPTLEGKRVVPSQSNSLQTQNEGGIEAALVQYDVTSRMKGGSLVTSGLLDTSMGLGLNAAAGSSSLSKVAPPQLPLGPGMEPFSLDRLNEGFRPSSMRLVNPDLISHARLSYAPDGFQPLEPQRKNYSFHFLGQAKVGPRDDLYGRSKNPGENAKYNKLGLRRKSHWDTPKDNGKKVTDHSANETTDISTTGDHRLLTKASSPQRIKHQKPHQHQSHRHRRQPWVLNPFRQEDEEEVLAKRTHNRRRWSHVFPLGEDEFKRHAGPNWKSLCQPAILPMTIDFHPSPQDLEDNNKFSVKQYSVTLPHNMEDTTYKSHKELLDDLLMQRMRQDYQIVPRAIIQKSARRDITDHNILEATLSMGHKIHRLSYNPITDSVDVVQYYARFAEDETPQTYHYLLWSSLQQDYVSVFQTFTKYTLPYKWNELDMLISGDAVTKIVEGMRQPRISFVIIPDRFSDSHGENEYLRKLQRLMEYLSKLYPKEDAKNFNIEMVATSDAGPKASSGDKRFVVDMRKKRDDKYEWMELVLDSNCDTRRTFRLTIQWLVCVASKIDQQAQLLHRRCSQYGLKLVSVPHFSCLKSCFMNPFAVSITKPVLDRSCVDATEKALTNDFNFVYDGNHMSDPNEINCLDGFKFSVNKWSIKKRKALVSARQYLHRTGTLFTRLLRDTRGSAIVIIYLNQRHIAGDVRLLECAREVFHSIEHFIEGYKVSESEPRC</sequence>
<feature type="region of interest" description="Disordered" evidence="1">
    <location>
        <begin position="1574"/>
        <end position="1598"/>
    </location>
</feature>
<proteinExistence type="predicted"/>
<feature type="domain" description="DEPDC5 C-terminal" evidence="3">
    <location>
        <begin position="1924"/>
        <end position="2078"/>
    </location>
</feature>
<feature type="compositionally biased region" description="Basic residues" evidence="1">
    <location>
        <begin position="1615"/>
        <end position="1631"/>
    </location>
</feature>
<gene>
    <name evidence="4" type="ORF">ACHAXA_007287</name>
</gene>
<feature type="compositionally biased region" description="Basic and acidic residues" evidence="1">
    <location>
        <begin position="674"/>
        <end position="684"/>
    </location>
</feature>
<dbReference type="InterPro" id="IPR045838">
    <property type="entry name" value="DEPDC5_CTD"/>
</dbReference>
<feature type="region of interest" description="Disordered" evidence="1">
    <location>
        <begin position="1610"/>
        <end position="1631"/>
    </location>
</feature>
<keyword evidence="5" id="KW-1185">Reference proteome</keyword>